<feature type="transmembrane region" description="Helical" evidence="6">
    <location>
        <begin position="212"/>
        <end position="233"/>
    </location>
</feature>
<evidence type="ECO:0000256" key="3">
    <source>
        <dbReference type="ARBA" id="ARBA00022692"/>
    </source>
</evidence>
<gene>
    <name evidence="8" type="ORF">UCRPA7_4492</name>
</gene>
<proteinExistence type="inferred from homology"/>
<dbReference type="GeneID" id="19324948"/>
<evidence type="ECO:0000256" key="4">
    <source>
        <dbReference type="ARBA" id="ARBA00022989"/>
    </source>
</evidence>
<accession>R8BKR9</accession>
<evidence type="ECO:0000256" key="2">
    <source>
        <dbReference type="ARBA" id="ARBA00010992"/>
    </source>
</evidence>
<name>R8BKR9_PHAM7</name>
<evidence type="ECO:0000259" key="7">
    <source>
        <dbReference type="PROSITE" id="PS50850"/>
    </source>
</evidence>
<dbReference type="PROSITE" id="PS50850">
    <property type="entry name" value="MFS"/>
    <property type="match status" value="1"/>
</dbReference>
<keyword evidence="5 6" id="KW-0472">Membrane</keyword>
<dbReference type="PROSITE" id="PS00216">
    <property type="entry name" value="SUGAR_TRANSPORT_1"/>
    <property type="match status" value="1"/>
</dbReference>
<dbReference type="PANTHER" id="PTHR48022:SF27">
    <property type="entry name" value="MAJOR FACILITATOR SUPERFAMILY (MFS) PROFILE DOMAIN-CONTAINING PROTEIN"/>
    <property type="match status" value="1"/>
</dbReference>
<dbReference type="EMBL" id="KB933118">
    <property type="protein sequence ID" value="EOO00001.1"/>
    <property type="molecule type" value="Genomic_DNA"/>
</dbReference>
<evidence type="ECO:0000256" key="6">
    <source>
        <dbReference type="SAM" id="Phobius"/>
    </source>
</evidence>
<comment type="subcellular location">
    <subcellularLocation>
        <location evidence="1">Membrane</location>
        <topology evidence="1">Multi-pass membrane protein</topology>
    </subcellularLocation>
</comment>
<dbReference type="InterPro" id="IPR005829">
    <property type="entry name" value="Sugar_transporter_CS"/>
</dbReference>
<dbReference type="KEGG" id="tmn:UCRPA7_4492"/>
<evidence type="ECO:0000256" key="1">
    <source>
        <dbReference type="ARBA" id="ARBA00004141"/>
    </source>
</evidence>
<feature type="transmembrane region" description="Helical" evidence="6">
    <location>
        <begin position="99"/>
        <end position="120"/>
    </location>
</feature>
<feature type="domain" description="Major facilitator superfamily (MFS) profile" evidence="7">
    <location>
        <begin position="1"/>
        <end position="365"/>
    </location>
</feature>
<keyword evidence="9" id="KW-1185">Reference proteome</keyword>
<dbReference type="HOGENOM" id="CLU_001265_30_1_1"/>
<dbReference type="PANTHER" id="PTHR48022">
    <property type="entry name" value="PLASTIDIC GLUCOSE TRANSPORTER 4"/>
    <property type="match status" value="1"/>
</dbReference>
<dbReference type="RefSeq" id="XP_007915162.1">
    <property type="nucleotide sequence ID" value="XM_007916971.1"/>
</dbReference>
<dbReference type="InterPro" id="IPR005828">
    <property type="entry name" value="MFS_sugar_transport-like"/>
</dbReference>
<dbReference type="Gene3D" id="1.20.1250.20">
    <property type="entry name" value="MFS general substrate transporter like domains"/>
    <property type="match status" value="1"/>
</dbReference>
<feature type="transmembrane region" description="Helical" evidence="6">
    <location>
        <begin position="308"/>
        <end position="330"/>
    </location>
</feature>
<sequence>MEMSDSAVQPREAEDTRTAGYHLRHNHRLIFTDVSVMIFLSMAATFQSEISPSAIRGAVVGLSIVLIDTASVLTSGINWGTHADPTSFAYRLPIGLQCLWPILIAIGLFFVTDSPTYFLIKGNDTRAYESLRKVRQGYDEQEIEVEMQSLKYQAALRAAESEVSWLDLFRGNNLRRTLIAISIGNFQQLSGISMATNYATIFLTQIGASNPFLLVLGLNILSLGGAVFGLLAVDWVGRRVLALSTFSVILVIDIVVGALGFADTSNPATGKAIAAFSLMFGFFFAAGFGPMTYIVSSEVPTARLRNKTSAFTFMTIFLFNLVVTFVLPYITNADEANLGAKTYLIFAGWMLICLVLTFLYLPETKGRTSAELDEMFAAGVPSRRFKGYVCGVSPEHVQEAVVKGATINASFGEHVDKA</sequence>
<dbReference type="OrthoDB" id="6612291at2759"/>
<protein>
    <submittedName>
        <fullName evidence="8">Putative sugar transporter protein</fullName>
    </submittedName>
</protein>
<dbReference type="InterPro" id="IPR036259">
    <property type="entry name" value="MFS_trans_sf"/>
</dbReference>
<feature type="transmembrane region" description="Helical" evidence="6">
    <location>
        <begin position="342"/>
        <end position="361"/>
    </location>
</feature>
<comment type="similarity">
    <text evidence="2">Belongs to the major facilitator superfamily. Sugar transporter (TC 2.A.1.1) family.</text>
</comment>
<keyword evidence="3 6" id="KW-0812">Transmembrane</keyword>
<evidence type="ECO:0000313" key="8">
    <source>
        <dbReference type="EMBL" id="EOO00001.1"/>
    </source>
</evidence>
<feature type="transmembrane region" description="Helical" evidence="6">
    <location>
        <begin position="273"/>
        <end position="296"/>
    </location>
</feature>
<dbReference type="eggNOG" id="KOG0254">
    <property type="taxonomic scope" value="Eukaryota"/>
</dbReference>
<evidence type="ECO:0000313" key="9">
    <source>
        <dbReference type="Proteomes" id="UP000014074"/>
    </source>
</evidence>
<organism evidence="8 9">
    <name type="scientific">Phaeoacremonium minimum (strain UCR-PA7)</name>
    <name type="common">Esca disease fungus</name>
    <name type="synonym">Togninia minima</name>
    <dbReference type="NCBI Taxonomy" id="1286976"/>
    <lineage>
        <taxon>Eukaryota</taxon>
        <taxon>Fungi</taxon>
        <taxon>Dikarya</taxon>
        <taxon>Ascomycota</taxon>
        <taxon>Pezizomycotina</taxon>
        <taxon>Sordariomycetes</taxon>
        <taxon>Sordariomycetidae</taxon>
        <taxon>Togniniales</taxon>
        <taxon>Togniniaceae</taxon>
        <taxon>Phaeoacremonium</taxon>
    </lineage>
</organism>
<dbReference type="AlphaFoldDB" id="R8BKR9"/>
<evidence type="ECO:0000256" key="5">
    <source>
        <dbReference type="ARBA" id="ARBA00023136"/>
    </source>
</evidence>
<feature type="transmembrane region" description="Helical" evidence="6">
    <location>
        <begin position="240"/>
        <end position="261"/>
    </location>
</feature>
<feature type="transmembrane region" description="Helical" evidence="6">
    <location>
        <begin position="29"/>
        <end position="46"/>
    </location>
</feature>
<dbReference type="SUPFAM" id="SSF103473">
    <property type="entry name" value="MFS general substrate transporter"/>
    <property type="match status" value="1"/>
</dbReference>
<keyword evidence="8" id="KW-0762">Sugar transport</keyword>
<dbReference type="Pfam" id="PF00083">
    <property type="entry name" value="Sugar_tr"/>
    <property type="match status" value="1"/>
</dbReference>
<keyword evidence="4 6" id="KW-1133">Transmembrane helix</keyword>
<feature type="transmembrane region" description="Helical" evidence="6">
    <location>
        <begin position="58"/>
        <end position="79"/>
    </location>
</feature>
<feature type="transmembrane region" description="Helical" evidence="6">
    <location>
        <begin position="178"/>
        <end position="200"/>
    </location>
</feature>
<dbReference type="InterPro" id="IPR020846">
    <property type="entry name" value="MFS_dom"/>
</dbReference>
<dbReference type="GO" id="GO:0005351">
    <property type="term" value="F:carbohydrate:proton symporter activity"/>
    <property type="evidence" value="ECO:0007669"/>
    <property type="project" value="TreeGrafter"/>
</dbReference>
<keyword evidence="8" id="KW-0813">Transport</keyword>
<reference evidence="9" key="1">
    <citation type="journal article" date="2013" name="Genome Announc.">
        <title>Draft genome sequence of the ascomycete Phaeoacremonium aleophilum strain UCR-PA7, a causal agent of the esca disease complex in grapevines.</title>
        <authorList>
            <person name="Blanco-Ulate B."/>
            <person name="Rolshausen P."/>
            <person name="Cantu D."/>
        </authorList>
    </citation>
    <scope>NUCLEOTIDE SEQUENCE [LARGE SCALE GENOMIC DNA]</scope>
    <source>
        <strain evidence="9">UCR-PA7</strain>
    </source>
</reference>
<dbReference type="InterPro" id="IPR050360">
    <property type="entry name" value="MFS_Sugar_Transporters"/>
</dbReference>
<dbReference type="Proteomes" id="UP000014074">
    <property type="component" value="Unassembled WGS sequence"/>
</dbReference>
<dbReference type="GO" id="GO:0016020">
    <property type="term" value="C:membrane"/>
    <property type="evidence" value="ECO:0007669"/>
    <property type="project" value="UniProtKB-SubCell"/>
</dbReference>